<dbReference type="Proteomes" id="UP000799291">
    <property type="component" value="Unassembled WGS sequence"/>
</dbReference>
<evidence type="ECO:0000313" key="1">
    <source>
        <dbReference type="EMBL" id="KAF2680309.1"/>
    </source>
</evidence>
<name>A0A6G1IR14_9PLEO</name>
<evidence type="ECO:0000313" key="2">
    <source>
        <dbReference type="Proteomes" id="UP000799291"/>
    </source>
</evidence>
<dbReference type="InterPro" id="IPR036259">
    <property type="entry name" value="MFS_trans_sf"/>
</dbReference>
<keyword evidence="2" id="KW-1185">Reference proteome</keyword>
<proteinExistence type="predicted"/>
<gene>
    <name evidence="1" type="ORF">K458DRAFT_392961</name>
</gene>
<reference evidence="1" key="1">
    <citation type="journal article" date="2020" name="Stud. Mycol.">
        <title>101 Dothideomycetes genomes: a test case for predicting lifestyles and emergence of pathogens.</title>
        <authorList>
            <person name="Haridas S."/>
            <person name="Albert R."/>
            <person name="Binder M."/>
            <person name="Bloem J."/>
            <person name="Labutti K."/>
            <person name="Salamov A."/>
            <person name="Andreopoulos B."/>
            <person name="Baker S."/>
            <person name="Barry K."/>
            <person name="Bills G."/>
            <person name="Bluhm B."/>
            <person name="Cannon C."/>
            <person name="Castanera R."/>
            <person name="Culley D."/>
            <person name="Daum C."/>
            <person name="Ezra D."/>
            <person name="Gonzalez J."/>
            <person name="Henrissat B."/>
            <person name="Kuo A."/>
            <person name="Liang C."/>
            <person name="Lipzen A."/>
            <person name="Lutzoni F."/>
            <person name="Magnuson J."/>
            <person name="Mondo S."/>
            <person name="Nolan M."/>
            <person name="Ohm R."/>
            <person name="Pangilinan J."/>
            <person name="Park H.-J."/>
            <person name="Ramirez L."/>
            <person name="Alfaro M."/>
            <person name="Sun H."/>
            <person name="Tritt A."/>
            <person name="Yoshinaga Y."/>
            <person name="Zwiers L.-H."/>
            <person name="Turgeon B."/>
            <person name="Goodwin S."/>
            <person name="Spatafora J."/>
            <person name="Crous P."/>
            <person name="Grigoriev I."/>
        </authorList>
    </citation>
    <scope>NUCLEOTIDE SEQUENCE</scope>
    <source>
        <strain evidence="1">CBS 122367</strain>
    </source>
</reference>
<accession>A0A6G1IR14</accession>
<organism evidence="1 2">
    <name type="scientific">Lentithecium fluviatile CBS 122367</name>
    <dbReference type="NCBI Taxonomy" id="1168545"/>
    <lineage>
        <taxon>Eukaryota</taxon>
        <taxon>Fungi</taxon>
        <taxon>Dikarya</taxon>
        <taxon>Ascomycota</taxon>
        <taxon>Pezizomycotina</taxon>
        <taxon>Dothideomycetes</taxon>
        <taxon>Pleosporomycetidae</taxon>
        <taxon>Pleosporales</taxon>
        <taxon>Massarineae</taxon>
        <taxon>Lentitheciaceae</taxon>
        <taxon>Lentithecium</taxon>
    </lineage>
</organism>
<dbReference type="SUPFAM" id="SSF103473">
    <property type="entry name" value="MFS general substrate transporter"/>
    <property type="match status" value="1"/>
</dbReference>
<sequence>MFRDIMPMVGSSGVEHYVNNHYGTGWFVVFRGATCGIAASALWVSEGAIALEYAETKDRGKFTGIWLSLPELGQLVRSSIQLSLNVKGGQRGKVGYIRYLVPLVIYRDGRKVPDPTKNKAVMKEVHEWWALLIDKRFFFLFL</sequence>
<protein>
    <submittedName>
        <fullName evidence="1">Uncharacterized protein</fullName>
    </submittedName>
</protein>
<dbReference type="EMBL" id="MU005597">
    <property type="protein sequence ID" value="KAF2680309.1"/>
    <property type="molecule type" value="Genomic_DNA"/>
</dbReference>
<dbReference type="OrthoDB" id="196103at2759"/>
<dbReference type="AlphaFoldDB" id="A0A6G1IR14"/>